<dbReference type="PANTHER" id="PTHR30055:SF234">
    <property type="entry name" value="HTH-TYPE TRANSCRIPTIONAL REGULATOR BETI"/>
    <property type="match status" value="1"/>
</dbReference>
<dbReference type="InterPro" id="IPR009057">
    <property type="entry name" value="Homeodomain-like_sf"/>
</dbReference>
<dbReference type="PRINTS" id="PR00455">
    <property type="entry name" value="HTHTETR"/>
</dbReference>
<evidence type="ECO:0000256" key="3">
    <source>
        <dbReference type="ARBA" id="ARBA00023163"/>
    </source>
</evidence>
<protein>
    <submittedName>
        <fullName evidence="6">TetR family transcriptional regulator</fullName>
    </submittedName>
</protein>
<dbReference type="PROSITE" id="PS50977">
    <property type="entry name" value="HTH_TETR_2"/>
    <property type="match status" value="1"/>
</dbReference>
<gene>
    <name evidence="6" type="ORF">GLP40_22270</name>
</gene>
<dbReference type="SUPFAM" id="SSF46689">
    <property type="entry name" value="Homeodomain-like"/>
    <property type="match status" value="1"/>
</dbReference>
<dbReference type="AlphaFoldDB" id="A0A6I3KXE3"/>
<evidence type="ECO:0000256" key="4">
    <source>
        <dbReference type="PROSITE-ProRule" id="PRU00335"/>
    </source>
</evidence>
<organism evidence="6 7">
    <name type="scientific">Nocardia aurantiaca</name>
    <dbReference type="NCBI Taxonomy" id="2675850"/>
    <lineage>
        <taxon>Bacteria</taxon>
        <taxon>Bacillati</taxon>
        <taxon>Actinomycetota</taxon>
        <taxon>Actinomycetes</taxon>
        <taxon>Mycobacteriales</taxon>
        <taxon>Nocardiaceae</taxon>
        <taxon>Nocardia</taxon>
    </lineage>
</organism>
<evidence type="ECO:0000313" key="7">
    <source>
        <dbReference type="Proteomes" id="UP000432464"/>
    </source>
</evidence>
<evidence type="ECO:0000259" key="5">
    <source>
        <dbReference type="PROSITE" id="PS50977"/>
    </source>
</evidence>
<keyword evidence="7" id="KW-1185">Reference proteome</keyword>
<keyword evidence="1" id="KW-0805">Transcription regulation</keyword>
<proteinExistence type="predicted"/>
<dbReference type="Proteomes" id="UP000432464">
    <property type="component" value="Unassembled WGS sequence"/>
</dbReference>
<dbReference type="PANTHER" id="PTHR30055">
    <property type="entry name" value="HTH-TYPE TRANSCRIPTIONAL REGULATOR RUTR"/>
    <property type="match status" value="1"/>
</dbReference>
<dbReference type="GO" id="GO:0003700">
    <property type="term" value="F:DNA-binding transcription factor activity"/>
    <property type="evidence" value="ECO:0007669"/>
    <property type="project" value="TreeGrafter"/>
</dbReference>
<comment type="caution">
    <text evidence="6">The sequence shown here is derived from an EMBL/GenBank/DDBJ whole genome shotgun (WGS) entry which is preliminary data.</text>
</comment>
<dbReference type="GO" id="GO:0000976">
    <property type="term" value="F:transcription cis-regulatory region binding"/>
    <property type="evidence" value="ECO:0007669"/>
    <property type="project" value="TreeGrafter"/>
</dbReference>
<reference evidence="6 7" key="1">
    <citation type="submission" date="2019-11" db="EMBL/GenBank/DDBJ databases">
        <title>Nocardia sp. nov. CT2-14 isolated from soil.</title>
        <authorList>
            <person name="Kanchanasin P."/>
            <person name="Tanasupawat S."/>
            <person name="Yuki M."/>
            <person name="Kudo T."/>
        </authorList>
    </citation>
    <scope>NUCLEOTIDE SEQUENCE [LARGE SCALE GENOMIC DNA]</scope>
    <source>
        <strain evidence="6 7">CT2-14</strain>
    </source>
</reference>
<dbReference type="Gene3D" id="1.10.357.10">
    <property type="entry name" value="Tetracycline Repressor, domain 2"/>
    <property type="match status" value="1"/>
</dbReference>
<feature type="DNA-binding region" description="H-T-H motif" evidence="4">
    <location>
        <begin position="59"/>
        <end position="78"/>
    </location>
</feature>
<accession>A0A6I3KXE3</accession>
<dbReference type="InterPro" id="IPR001647">
    <property type="entry name" value="HTH_TetR"/>
</dbReference>
<sequence>MRDRQVRATTIAPHGTTLRRTNFDERHRAARDAVLTSQRGRLLEAMVECVEAKGYHTTTLTDIVARARVSRTTFYEHFSNKEHCFVEAVRTGSDIIATRIVDELAQLPTNAGAHERIESIVVTFCETVAAEPDFARLMLVEAFKVDQESVALRDLSVDRFADLYRAFYAQARETDPSLPVIADALFALIPDAIGERTRRVIVAEGAHRVPELAPLFVEFVIAVLGLPAQA</sequence>
<evidence type="ECO:0000313" key="6">
    <source>
        <dbReference type="EMBL" id="MTE15483.1"/>
    </source>
</evidence>
<feature type="domain" description="HTH tetR-type" evidence="5">
    <location>
        <begin position="36"/>
        <end position="96"/>
    </location>
</feature>
<evidence type="ECO:0000256" key="2">
    <source>
        <dbReference type="ARBA" id="ARBA00023125"/>
    </source>
</evidence>
<keyword evidence="2 4" id="KW-0238">DNA-binding</keyword>
<evidence type="ECO:0000256" key="1">
    <source>
        <dbReference type="ARBA" id="ARBA00023015"/>
    </source>
</evidence>
<dbReference type="InterPro" id="IPR050109">
    <property type="entry name" value="HTH-type_TetR-like_transc_reg"/>
</dbReference>
<dbReference type="EMBL" id="WMBB01000010">
    <property type="protein sequence ID" value="MTE15483.1"/>
    <property type="molecule type" value="Genomic_DNA"/>
</dbReference>
<dbReference type="Pfam" id="PF00440">
    <property type="entry name" value="TetR_N"/>
    <property type="match status" value="1"/>
</dbReference>
<keyword evidence="3" id="KW-0804">Transcription</keyword>
<name>A0A6I3KXE3_9NOCA</name>
<dbReference type="RefSeq" id="WP_154789911.1">
    <property type="nucleotide sequence ID" value="NZ_WMBB01000010.1"/>
</dbReference>